<sequence length="127" mass="14603">MYSGPVCSSPVPLKNHRVIGLMHDVKSQNPPVCVSIKKGLGICTVLDEVETDQAREKLDGIMDINRGSENKFLKRDELEKILVERKIFKSYLKNSIKKDTKIQVYPKKHCTMSKRHKKEKVEHAICR</sequence>
<dbReference type="AlphaFoldDB" id="A0A8X6SBV4"/>
<accession>A0A8X6SBV4</accession>
<organism evidence="1 2">
    <name type="scientific">Trichonephila clavipes</name>
    <name type="common">Golden silk orbweaver</name>
    <name type="synonym">Nephila clavipes</name>
    <dbReference type="NCBI Taxonomy" id="2585209"/>
    <lineage>
        <taxon>Eukaryota</taxon>
        <taxon>Metazoa</taxon>
        <taxon>Ecdysozoa</taxon>
        <taxon>Arthropoda</taxon>
        <taxon>Chelicerata</taxon>
        <taxon>Arachnida</taxon>
        <taxon>Araneae</taxon>
        <taxon>Araneomorphae</taxon>
        <taxon>Entelegynae</taxon>
        <taxon>Araneoidea</taxon>
        <taxon>Nephilidae</taxon>
        <taxon>Trichonephila</taxon>
    </lineage>
</organism>
<name>A0A8X6SBV4_TRICX</name>
<reference evidence="1" key="1">
    <citation type="submission" date="2020-08" db="EMBL/GenBank/DDBJ databases">
        <title>Multicomponent nature underlies the extraordinary mechanical properties of spider dragline silk.</title>
        <authorList>
            <person name="Kono N."/>
            <person name="Nakamura H."/>
            <person name="Mori M."/>
            <person name="Yoshida Y."/>
            <person name="Ohtoshi R."/>
            <person name="Malay A.D."/>
            <person name="Moran D.A.P."/>
            <person name="Tomita M."/>
            <person name="Numata K."/>
            <person name="Arakawa K."/>
        </authorList>
    </citation>
    <scope>NUCLEOTIDE SEQUENCE</scope>
</reference>
<protein>
    <submittedName>
        <fullName evidence="1">Uncharacterized protein</fullName>
    </submittedName>
</protein>
<dbReference type="Proteomes" id="UP000887159">
    <property type="component" value="Unassembled WGS sequence"/>
</dbReference>
<evidence type="ECO:0000313" key="1">
    <source>
        <dbReference type="EMBL" id="GFY11087.1"/>
    </source>
</evidence>
<proteinExistence type="predicted"/>
<comment type="caution">
    <text evidence="1">The sequence shown here is derived from an EMBL/GenBank/DDBJ whole genome shotgun (WGS) entry which is preliminary data.</text>
</comment>
<keyword evidence="2" id="KW-1185">Reference proteome</keyword>
<gene>
    <name evidence="1" type="ORF">TNCV_4470731</name>
</gene>
<dbReference type="EMBL" id="BMAU01021304">
    <property type="protein sequence ID" value="GFY11087.1"/>
    <property type="molecule type" value="Genomic_DNA"/>
</dbReference>
<evidence type="ECO:0000313" key="2">
    <source>
        <dbReference type="Proteomes" id="UP000887159"/>
    </source>
</evidence>